<sequence>MIGVDVGIVVTNVIMVEANGDRGRAISYCLFIQSSPNARSLHIDIKNITFPHVLSIVTYPIKKAAGEMML</sequence>
<dbReference type="Proteomes" id="UP000255087">
    <property type="component" value="Unassembled WGS sequence"/>
</dbReference>
<accession>A0A380Q5N4</accession>
<organism evidence="1 2">
    <name type="scientific">Yersinia pseudotuberculosis</name>
    <dbReference type="NCBI Taxonomy" id="633"/>
    <lineage>
        <taxon>Bacteria</taxon>
        <taxon>Pseudomonadati</taxon>
        <taxon>Pseudomonadota</taxon>
        <taxon>Gammaproteobacteria</taxon>
        <taxon>Enterobacterales</taxon>
        <taxon>Yersiniaceae</taxon>
        <taxon>Yersinia</taxon>
    </lineage>
</organism>
<dbReference type="AlphaFoldDB" id="A0A380Q5N4"/>
<reference evidence="1 2" key="1">
    <citation type="submission" date="2018-06" db="EMBL/GenBank/DDBJ databases">
        <authorList>
            <consortium name="Pathogen Informatics"/>
            <person name="Doyle S."/>
        </authorList>
    </citation>
    <scope>NUCLEOTIDE SEQUENCE [LARGE SCALE GENOMIC DNA]</scope>
    <source>
        <strain evidence="1 2">NCTC8580</strain>
    </source>
</reference>
<evidence type="ECO:0000313" key="2">
    <source>
        <dbReference type="Proteomes" id="UP000255087"/>
    </source>
</evidence>
<evidence type="ECO:0000313" key="1">
    <source>
        <dbReference type="EMBL" id="SUP81076.1"/>
    </source>
</evidence>
<proteinExistence type="predicted"/>
<dbReference type="EMBL" id="UHJC01000001">
    <property type="protein sequence ID" value="SUP81076.1"/>
    <property type="molecule type" value="Genomic_DNA"/>
</dbReference>
<protein>
    <submittedName>
        <fullName evidence="1">Uncharacterized protein</fullName>
    </submittedName>
</protein>
<gene>
    <name evidence="1" type="ORF">NCTC8580_01153</name>
</gene>
<name>A0A380Q5N4_YERPU</name>